<dbReference type="InterPro" id="IPR000960">
    <property type="entry name" value="Flavin_mOase"/>
</dbReference>
<keyword evidence="5" id="KW-0560">Oxidoreductase</keyword>
<proteinExistence type="inferred from homology"/>
<comment type="similarity">
    <text evidence="1">Belongs to the FMO family.</text>
</comment>
<keyword evidence="3" id="KW-0274">FAD</keyword>
<dbReference type="Pfam" id="PF00743">
    <property type="entry name" value="FMO-like"/>
    <property type="match status" value="2"/>
</dbReference>
<keyword evidence="7" id="KW-1185">Reference proteome</keyword>
<evidence type="ECO:0000256" key="5">
    <source>
        <dbReference type="ARBA" id="ARBA00023002"/>
    </source>
</evidence>
<organism evidence="6 7">
    <name type="scientific">Gomphillus americanus</name>
    <dbReference type="NCBI Taxonomy" id="1940652"/>
    <lineage>
        <taxon>Eukaryota</taxon>
        <taxon>Fungi</taxon>
        <taxon>Dikarya</taxon>
        <taxon>Ascomycota</taxon>
        <taxon>Pezizomycotina</taxon>
        <taxon>Lecanoromycetes</taxon>
        <taxon>OSLEUM clade</taxon>
        <taxon>Ostropomycetidae</taxon>
        <taxon>Ostropales</taxon>
        <taxon>Graphidaceae</taxon>
        <taxon>Gomphilloideae</taxon>
        <taxon>Gomphillus</taxon>
    </lineage>
</organism>
<accession>A0A8H3ERP7</accession>
<dbReference type="SUPFAM" id="SSF51905">
    <property type="entry name" value="FAD/NAD(P)-binding domain"/>
    <property type="match status" value="2"/>
</dbReference>
<dbReference type="OrthoDB" id="66881at2759"/>
<keyword evidence="2" id="KW-0285">Flavoprotein</keyword>
<dbReference type="GO" id="GO:0004499">
    <property type="term" value="F:N,N-dimethylaniline monooxygenase activity"/>
    <property type="evidence" value="ECO:0007669"/>
    <property type="project" value="InterPro"/>
</dbReference>
<dbReference type="GO" id="GO:0050661">
    <property type="term" value="F:NADP binding"/>
    <property type="evidence" value="ECO:0007669"/>
    <property type="project" value="InterPro"/>
</dbReference>
<evidence type="ECO:0000256" key="4">
    <source>
        <dbReference type="ARBA" id="ARBA00022857"/>
    </source>
</evidence>
<dbReference type="Proteomes" id="UP000664169">
    <property type="component" value="Unassembled WGS sequence"/>
</dbReference>
<evidence type="ECO:0008006" key="8">
    <source>
        <dbReference type="Google" id="ProtNLM"/>
    </source>
</evidence>
<evidence type="ECO:0000256" key="1">
    <source>
        <dbReference type="ARBA" id="ARBA00009183"/>
    </source>
</evidence>
<protein>
    <recommendedName>
        <fullName evidence="8">Flavin-containing monooxygenase</fullName>
    </recommendedName>
</protein>
<sequence length="509" mass="56501">MTIHVSKVAIIGAGVSGVVTGKHFSAANINVTIYERSADYGGVWLYDQRTPAEPSYPSASPSIADFDASKIEAQSAPQEVINGSKSHRPAYDELTYAPPGPCYDTLRNNVPTPLVKLRGQPWPDGTGDFVLHSVIKDYIVEAARLSDLERSTRFNTRVERVWKNFDKWNVASRTLRRSKSGRLSSSVDIVEYDAVVVASGHYHAARVPDIPGLASWKNKWPTRVMHSKGYRSASDFKDQNVFLLGAGTSSTDIARELIGVANNVYQSSRGGTFDLPLELLPMEASRVAGILRFSEPDRGSSAIPSHAPIPAEIHLTDGTKISNIHRVIVCTGYNISLPYLSQFHSDNTHPNLARPETIVTDGAQYHNLYEDIFYISDPTLAFVGVPYYTATFSLFEFQAMAVAAVWTGGADLPTENEMRRLYNERVQTVGLGRGFNSLRGQEVEYVNRLFKWINMYGAQRGRKPLIGHDEEWQKGRTLLAEKLKERLAVRPSVGKPNGNKAVKDWLDID</sequence>
<evidence type="ECO:0000313" key="6">
    <source>
        <dbReference type="EMBL" id="CAF9910962.1"/>
    </source>
</evidence>
<gene>
    <name evidence="6" type="ORF">GOMPHAMPRED_007248</name>
</gene>
<reference evidence="6" key="1">
    <citation type="submission" date="2021-03" db="EMBL/GenBank/DDBJ databases">
        <authorList>
            <person name="Tagirdzhanova G."/>
        </authorList>
    </citation>
    <scope>NUCLEOTIDE SEQUENCE</scope>
</reference>
<dbReference type="InterPro" id="IPR050346">
    <property type="entry name" value="FMO-like"/>
</dbReference>
<name>A0A8H3ERP7_9LECA</name>
<dbReference type="Gene3D" id="3.50.50.60">
    <property type="entry name" value="FAD/NAD(P)-binding domain"/>
    <property type="match status" value="2"/>
</dbReference>
<keyword evidence="4" id="KW-0521">NADP</keyword>
<evidence type="ECO:0000256" key="3">
    <source>
        <dbReference type="ARBA" id="ARBA00022827"/>
    </source>
</evidence>
<dbReference type="PIRSF" id="PIRSF000332">
    <property type="entry name" value="FMO"/>
    <property type="match status" value="1"/>
</dbReference>
<evidence type="ECO:0000313" key="7">
    <source>
        <dbReference type="Proteomes" id="UP000664169"/>
    </source>
</evidence>
<dbReference type="AlphaFoldDB" id="A0A8H3ERP7"/>
<comment type="caution">
    <text evidence="6">The sequence shown here is derived from an EMBL/GenBank/DDBJ whole genome shotgun (WGS) entry which is preliminary data.</text>
</comment>
<dbReference type="PANTHER" id="PTHR23023">
    <property type="entry name" value="DIMETHYLANILINE MONOOXYGENASE"/>
    <property type="match status" value="1"/>
</dbReference>
<dbReference type="EMBL" id="CAJPDQ010000006">
    <property type="protein sequence ID" value="CAF9910962.1"/>
    <property type="molecule type" value="Genomic_DNA"/>
</dbReference>
<dbReference type="InterPro" id="IPR036188">
    <property type="entry name" value="FAD/NAD-bd_sf"/>
</dbReference>
<dbReference type="InterPro" id="IPR020946">
    <property type="entry name" value="Flavin_mOase-like"/>
</dbReference>
<evidence type="ECO:0000256" key="2">
    <source>
        <dbReference type="ARBA" id="ARBA00022630"/>
    </source>
</evidence>
<dbReference type="GO" id="GO:0050660">
    <property type="term" value="F:flavin adenine dinucleotide binding"/>
    <property type="evidence" value="ECO:0007669"/>
    <property type="project" value="InterPro"/>
</dbReference>